<proteinExistence type="predicted"/>
<evidence type="ECO:0000313" key="7">
    <source>
        <dbReference type="EMBL" id="CAL4772433.1"/>
    </source>
</evidence>
<dbReference type="EMBL" id="CAMXCT010000957">
    <property type="protein sequence ID" value="CAI3985121.1"/>
    <property type="molecule type" value="Genomic_DNA"/>
</dbReference>
<dbReference type="InterPro" id="IPR046341">
    <property type="entry name" value="SET_dom_sf"/>
</dbReference>
<feature type="region of interest" description="Disordered" evidence="3">
    <location>
        <begin position="1085"/>
        <end position="1111"/>
    </location>
</feature>
<dbReference type="SUPFAM" id="SSF53335">
    <property type="entry name" value="S-adenosyl-L-methionine-dependent methyltransferases"/>
    <property type="match status" value="1"/>
</dbReference>
<protein>
    <recommendedName>
        <fullName evidence="5">SET domain-containing protein</fullName>
    </recommendedName>
</protein>
<evidence type="ECO:0000313" key="6">
    <source>
        <dbReference type="EMBL" id="CAI3985121.1"/>
    </source>
</evidence>
<evidence type="ECO:0000256" key="4">
    <source>
        <dbReference type="SAM" id="SignalP"/>
    </source>
</evidence>
<reference evidence="6" key="1">
    <citation type="submission" date="2022-10" db="EMBL/GenBank/DDBJ databases">
        <authorList>
            <person name="Chen Y."/>
            <person name="Dougan E. K."/>
            <person name="Chan C."/>
            <person name="Rhodes N."/>
            <person name="Thang M."/>
        </authorList>
    </citation>
    <scope>NUCLEOTIDE SEQUENCE</scope>
</reference>
<dbReference type="OrthoDB" id="438641at2759"/>
<dbReference type="EMBL" id="CAMXCT030000957">
    <property type="protein sequence ID" value="CAL4772433.1"/>
    <property type="molecule type" value="Genomic_DNA"/>
</dbReference>
<dbReference type="GO" id="GO:0008168">
    <property type="term" value="F:methyltransferase activity"/>
    <property type="evidence" value="ECO:0007669"/>
    <property type="project" value="UniProtKB-KW"/>
</dbReference>
<dbReference type="Proteomes" id="UP001152797">
    <property type="component" value="Unassembled WGS sequence"/>
</dbReference>
<sequence length="1645" mass="180971">MGPCGWRRGTSFRWISIFAPKLSWAINSRISYTSSRPSWLGVPCRLRPFRSFVTDGLETQETCLEQAAAVSQASEKSENSEEIAMLLARWQSNCQLPVPRASGIYKFHSFLQHSCAPNCAVGVLFSTGEVLVRALRTISAGEGFLQLTLSERRHLKLRGHAFAVGVSRTPKPPKWRSSAEPRNDVSKKVMASVGDQSYRNGVWKRNEKLVYLSNFLHMTLYTMCFGGIFDIFLYHLSQDQQVILEDRITVGGTGRPPPIFEVNTCAGLIGVIDGGVQGCRRMSVFGAVLDFPRDMPGVVDLLLTDSTSVFAHGLRPVKEMVRLVELCAGAACSSVGLSFAGFSHAASVEWRAPFVQLHRSLHPGVPVVEGDINDPECIRDLMKQVDPPFCLMSGIACQPYSSGGSQSGSEDVRSNTLPATLKACYLCQSPLLIIECVTQARTNNFVKAQVQMLETLGYTLTEVSLKLEDQWVARRYRWWLVAAHASLGPISLPPWPLSPKLHVRDLMPFVKQWPDDVMHELMLTQHEIQQFTLDGSALRKYVTQLDGKLPTCLHAWGSQASACPCGCRQQQFSANLIQQRGIYAQLLPVQVPEGHPCYRHFHPCELALLNAMPPPAGWMSSDRPDLKLCLCAIGQLASPLQSLWVGACVLSQVQRVLNMPVTDPLELLHEFKRDLFVCARDMFPNLPAPVSADLWVHLQHPDNTEVRVLVQANSTLEDLCKAEASLTHQCLHGQWCDASSGVPLDKSDLVAGRCLRMMSGVGALLDSARLCPNEPSRAADLKGDVDLMDLSSGLSSPCAVPLPSSLVTHPVDSTPDTLSGLNLDWPSCKMKCPAMGDDELTLHAESIVRMSGRSDVGFLDPLLATGWLQLGSPDKVKDWMAQCPGISTIASAVLYEGHWIPVVWTDGLTEVHVSIWEHQDFAVDFLCPLHGMISQAWGKPRFSVACSRRTFSKECCGSAVIAFFAHRFLARDLPKTCEELLELHIELKTSFEAALRAATEVPKPWCWGLGQPDVLLLVSALLQTHGVPPAQVAVRAKLVLQSLGRNEVQKAVVGVAPWKSLKALANQQSPPLQLVLPDELAQVSAAKSGPKPKRSNNDGQKLQPTRPAELDPAKLEVEHGTFCLEDDTPVGQIHFASVGPLSTGVALANYQEALPFLQAGKFVTPSGLALLVLQPPVDFQTALPWSTVRFAARCSANHEPMLLSGVLVQLGHKMISLFRARNLPALLAVEVACAKVTVFRDQWEGSWEDFAAKPVKHILQLLPGLQTCRAGAACSCVSWHPTDDQTHDALLDVYRRQFFTEAGRPVKWEKAESFSVMIRYVKGLEMQVLGLSGQHGLYIEPRTEDGMKPSSEFQVIWLPQTDFQGATHKAKCQVHCLGLARTGRRFGLRVPVAHFQETFTNVKPDAVFLAPGSRRLFVCGPWPYGTDRRSLAKILKGGGWECRPLQPQSHVPGGLMWSIQAVTDPPSNVLTMQHGQVVISARDGISGLSEPGHQVVGQAKTVQLCLASDAVAPDPWLTQDPWSKAIAAAPPAAPAQPAAHVIHELEQRLEQTLLAKLPTGPDKMETDEHDQRLTALEQQMHMLTSRQTNLETTVKDNHAQSAAQVQSLQQQMLVQMDLQSKQMQNMLTDQMTRLESILSKKPRTE</sequence>
<dbReference type="InterPro" id="IPR001214">
    <property type="entry name" value="SET_dom"/>
</dbReference>
<evidence type="ECO:0000256" key="2">
    <source>
        <dbReference type="ARBA" id="ARBA00022679"/>
    </source>
</evidence>
<dbReference type="Pfam" id="PF00856">
    <property type="entry name" value="SET"/>
    <property type="match status" value="1"/>
</dbReference>
<feature type="chain" id="PRO_5043270147" description="SET domain-containing protein" evidence="4">
    <location>
        <begin position="26"/>
        <end position="1645"/>
    </location>
</feature>
<dbReference type="Gene3D" id="3.40.50.150">
    <property type="entry name" value="Vaccinia Virus protein VP39"/>
    <property type="match status" value="1"/>
</dbReference>
<accession>A0A9P1C7C4</accession>
<dbReference type="InterPro" id="IPR029063">
    <property type="entry name" value="SAM-dependent_MTases_sf"/>
</dbReference>
<name>A0A9P1C7C4_9DINO</name>
<reference evidence="7 8" key="2">
    <citation type="submission" date="2024-05" db="EMBL/GenBank/DDBJ databases">
        <authorList>
            <person name="Chen Y."/>
            <person name="Shah S."/>
            <person name="Dougan E. K."/>
            <person name="Thang M."/>
            <person name="Chan C."/>
        </authorList>
    </citation>
    <scope>NUCLEOTIDE SEQUENCE [LARGE SCALE GENOMIC DNA]</scope>
</reference>
<dbReference type="Pfam" id="PF00145">
    <property type="entry name" value="DNA_methylase"/>
    <property type="match status" value="1"/>
</dbReference>
<comment type="caution">
    <text evidence="6">The sequence shown here is derived from an EMBL/GenBank/DDBJ whole genome shotgun (WGS) entry which is preliminary data.</text>
</comment>
<feature type="signal peptide" evidence="4">
    <location>
        <begin position="1"/>
        <end position="25"/>
    </location>
</feature>
<organism evidence="6">
    <name type="scientific">Cladocopium goreaui</name>
    <dbReference type="NCBI Taxonomy" id="2562237"/>
    <lineage>
        <taxon>Eukaryota</taxon>
        <taxon>Sar</taxon>
        <taxon>Alveolata</taxon>
        <taxon>Dinophyceae</taxon>
        <taxon>Suessiales</taxon>
        <taxon>Symbiodiniaceae</taxon>
        <taxon>Cladocopium</taxon>
    </lineage>
</organism>
<dbReference type="InterPro" id="IPR001525">
    <property type="entry name" value="C5_MeTfrase"/>
</dbReference>
<dbReference type="EMBL" id="CAMXCT020000957">
    <property type="protein sequence ID" value="CAL1138496.1"/>
    <property type="molecule type" value="Genomic_DNA"/>
</dbReference>
<feature type="domain" description="SET" evidence="5">
    <location>
        <begin position="100"/>
        <end position="142"/>
    </location>
</feature>
<evidence type="ECO:0000256" key="3">
    <source>
        <dbReference type="SAM" id="MobiDB-lite"/>
    </source>
</evidence>
<keyword evidence="1" id="KW-0489">Methyltransferase</keyword>
<evidence type="ECO:0000256" key="1">
    <source>
        <dbReference type="ARBA" id="ARBA00022603"/>
    </source>
</evidence>
<evidence type="ECO:0000259" key="5">
    <source>
        <dbReference type="Pfam" id="PF00856"/>
    </source>
</evidence>
<dbReference type="Gene3D" id="2.170.270.10">
    <property type="entry name" value="SET domain"/>
    <property type="match status" value="1"/>
</dbReference>
<gene>
    <name evidence="6" type="ORF">C1SCF055_LOCUS12604</name>
</gene>
<keyword evidence="8" id="KW-1185">Reference proteome</keyword>
<evidence type="ECO:0000313" key="8">
    <source>
        <dbReference type="Proteomes" id="UP001152797"/>
    </source>
</evidence>
<keyword evidence="2" id="KW-0808">Transferase</keyword>
<dbReference type="SUPFAM" id="SSF82199">
    <property type="entry name" value="SET domain"/>
    <property type="match status" value="1"/>
</dbReference>
<keyword evidence="4" id="KW-0732">Signal</keyword>
<dbReference type="GO" id="GO:0032259">
    <property type="term" value="P:methylation"/>
    <property type="evidence" value="ECO:0007669"/>
    <property type="project" value="UniProtKB-KW"/>
</dbReference>